<sequence length="69" mass="7976">MVFSDCQLFDLATVQTFINRLIPASRYTVCKIPVNSMLSVMFASIGVKYRNQEVKPWFLCDVCDPCFQF</sequence>
<accession>A0A9Q1BXA3</accession>
<evidence type="ECO:0000313" key="1">
    <source>
        <dbReference type="EMBL" id="KAJ8034340.1"/>
    </source>
</evidence>
<reference evidence="1" key="1">
    <citation type="submission" date="2021-10" db="EMBL/GenBank/DDBJ databases">
        <title>Tropical sea cucumber genome reveals ecological adaptation and Cuvierian tubules defense mechanism.</title>
        <authorList>
            <person name="Chen T."/>
        </authorList>
    </citation>
    <scope>NUCLEOTIDE SEQUENCE</scope>
    <source>
        <strain evidence="1">Nanhai2018</strain>
        <tissue evidence="1">Muscle</tissue>
    </source>
</reference>
<dbReference type="AlphaFoldDB" id="A0A9Q1BXA3"/>
<keyword evidence="2" id="KW-1185">Reference proteome</keyword>
<organism evidence="1 2">
    <name type="scientific">Holothuria leucospilota</name>
    <name type="common">Black long sea cucumber</name>
    <name type="synonym">Mertensiothuria leucospilota</name>
    <dbReference type="NCBI Taxonomy" id="206669"/>
    <lineage>
        <taxon>Eukaryota</taxon>
        <taxon>Metazoa</taxon>
        <taxon>Echinodermata</taxon>
        <taxon>Eleutherozoa</taxon>
        <taxon>Echinozoa</taxon>
        <taxon>Holothuroidea</taxon>
        <taxon>Aspidochirotacea</taxon>
        <taxon>Aspidochirotida</taxon>
        <taxon>Holothuriidae</taxon>
        <taxon>Holothuria</taxon>
    </lineage>
</organism>
<name>A0A9Q1BXA3_HOLLE</name>
<evidence type="ECO:0000313" key="2">
    <source>
        <dbReference type="Proteomes" id="UP001152320"/>
    </source>
</evidence>
<gene>
    <name evidence="1" type="ORF">HOLleu_21128</name>
</gene>
<dbReference type="EMBL" id="JAIZAY010000010">
    <property type="protein sequence ID" value="KAJ8034340.1"/>
    <property type="molecule type" value="Genomic_DNA"/>
</dbReference>
<protein>
    <submittedName>
        <fullName evidence="1">Uncharacterized protein</fullName>
    </submittedName>
</protein>
<proteinExistence type="predicted"/>
<comment type="caution">
    <text evidence="1">The sequence shown here is derived from an EMBL/GenBank/DDBJ whole genome shotgun (WGS) entry which is preliminary data.</text>
</comment>
<dbReference type="Proteomes" id="UP001152320">
    <property type="component" value="Chromosome 10"/>
</dbReference>